<comment type="caution">
    <text evidence="1">The sequence shown here is derived from an EMBL/GenBank/DDBJ whole genome shotgun (WGS) entry which is preliminary data.</text>
</comment>
<proteinExistence type="predicted"/>
<dbReference type="EMBL" id="WUUT01000002">
    <property type="protein sequence ID" value="MXR51299.1"/>
    <property type="molecule type" value="Genomic_DNA"/>
</dbReference>
<dbReference type="Proteomes" id="UP000466535">
    <property type="component" value="Unassembled WGS sequence"/>
</dbReference>
<gene>
    <name evidence="1" type="ORF">GRX03_06730</name>
</gene>
<protein>
    <submittedName>
        <fullName evidence="1">Uncharacterized protein</fullName>
    </submittedName>
</protein>
<dbReference type="AlphaFoldDB" id="A0A6B0TDM7"/>
<name>A0A6B0TDM7_9EURY</name>
<dbReference type="RefSeq" id="WP_159763438.1">
    <property type="nucleotide sequence ID" value="NZ_WUUT01000002.1"/>
</dbReference>
<sequence length="284" mass="30319">MSPDTLTRRQFAAVVAGASVGLAGCSSGSDDGSNGGTSGPPGYTDWLPSADALGYARYSFNAVSYDDIRENEEALHEDVYQGFVEDTNNSFAGELGLSFSDLSSVVSAAEVEHLSGTFGRSTIVDALSGTEMEERTDYSGFTLYASGYQGVGVRDGEAVVTQQAFGTGSDQIVETLQTMVDAGAGETQRRVEANDDFELLVSKLGDGSFVRGETRPKVESADPEEGLFSGVVARGTSVTINGDRSTAVYADVFEQESDVSMDEIETWRESSRRFRRVAQETETN</sequence>
<keyword evidence="2" id="KW-1185">Reference proteome</keyword>
<evidence type="ECO:0000313" key="1">
    <source>
        <dbReference type="EMBL" id="MXR51299.1"/>
    </source>
</evidence>
<organism evidence="1 2">
    <name type="scientific">Halovenus carboxidivorans</name>
    <dbReference type="NCBI Taxonomy" id="2692199"/>
    <lineage>
        <taxon>Archaea</taxon>
        <taxon>Methanobacteriati</taxon>
        <taxon>Methanobacteriota</taxon>
        <taxon>Stenosarchaea group</taxon>
        <taxon>Halobacteria</taxon>
        <taxon>Halobacteriales</taxon>
        <taxon>Haloarculaceae</taxon>
        <taxon>Halovenus</taxon>
    </lineage>
</organism>
<evidence type="ECO:0000313" key="2">
    <source>
        <dbReference type="Proteomes" id="UP000466535"/>
    </source>
</evidence>
<accession>A0A6B0TDM7</accession>
<reference evidence="1 2" key="1">
    <citation type="submission" date="2019-12" db="EMBL/GenBank/DDBJ databases">
        <title>Isolation and characterization of three novel carbon monoxide-oxidizing members of Halobacteria from salione crusts and soils.</title>
        <authorList>
            <person name="Myers M.R."/>
            <person name="King G.M."/>
        </authorList>
    </citation>
    <scope>NUCLEOTIDE SEQUENCE [LARGE SCALE GENOMIC DNA]</scope>
    <source>
        <strain evidence="1 2">WSH3</strain>
    </source>
</reference>